<evidence type="ECO:0000256" key="5">
    <source>
        <dbReference type="ARBA" id="ARBA00023008"/>
    </source>
</evidence>
<keyword evidence="2" id="KW-0349">Heme</keyword>
<dbReference type="Pfam" id="PF00034">
    <property type="entry name" value="Cytochrom_C"/>
    <property type="match status" value="1"/>
</dbReference>
<protein>
    <submittedName>
        <fullName evidence="8">Cytochrome oxidase biogenesis protein Sco1/SenC/PrrC, thiol-disulfide reductase involved in Cu(I) insertion into CoxII Cu(A) center</fullName>
    </submittedName>
</protein>
<dbReference type="InterPro" id="IPR058248">
    <property type="entry name" value="Lxx211020-like"/>
</dbReference>
<dbReference type="Gene3D" id="1.10.760.10">
    <property type="entry name" value="Cytochrome c-like domain"/>
    <property type="match status" value="1"/>
</dbReference>
<dbReference type="InterPro" id="IPR036182">
    <property type="entry name" value="PCuAC_sf"/>
</dbReference>
<organism evidence="8">
    <name type="scientific">hydrothermal vent metagenome</name>
    <dbReference type="NCBI Taxonomy" id="652676"/>
    <lineage>
        <taxon>unclassified sequences</taxon>
        <taxon>metagenomes</taxon>
        <taxon>ecological metagenomes</taxon>
    </lineage>
</organism>
<feature type="domain" description="Cytochrome c" evidence="6">
    <location>
        <begin position="205"/>
        <end position="300"/>
    </location>
</feature>
<keyword evidence="4" id="KW-0408">Iron</keyword>
<feature type="domain" description="Thioredoxin" evidence="7">
    <location>
        <begin position="27"/>
        <end position="191"/>
    </location>
</feature>
<keyword evidence="5" id="KW-0186">Copper</keyword>
<evidence type="ECO:0000313" key="8">
    <source>
        <dbReference type="EMBL" id="VAW75357.1"/>
    </source>
</evidence>
<keyword evidence="3" id="KW-0479">Metal-binding</keyword>
<dbReference type="GO" id="GO:0046872">
    <property type="term" value="F:metal ion binding"/>
    <property type="evidence" value="ECO:0007669"/>
    <property type="project" value="UniProtKB-KW"/>
</dbReference>
<evidence type="ECO:0000256" key="1">
    <source>
        <dbReference type="ARBA" id="ARBA00010996"/>
    </source>
</evidence>
<dbReference type="Pfam" id="PF04314">
    <property type="entry name" value="PCuAC"/>
    <property type="match status" value="1"/>
</dbReference>
<dbReference type="PROSITE" id="PS51352">
    <property type="entry name" value="THIOREDOXIN_2"/>
    <property type="match status" value="1"/>
</dbReference>
<dbReference type="EMBL" id="UOFK01000075">
    <property type="protein sequence ID" value="VAW75357.1"/>
    <property type="molecule type" value="Genomic_DNA"/>
</dbReference>
<dbReference type="Gene3D" id="3.40.30.10">
    <property type="entry name" value="Glutaredoxin"/>
    <property type="match status" value="1"/>
</dbReference>
<sequence length="438" mass="49561">MHKSPWVATIALMLLSSLPGMSAAGKVWNKDYFPNVTLTTHEGKTVRFFDDLIKDKVVAINFIYTHCPDTCPLETAQLVKVKEILGDRVGKDVFFYSISIDPERDTPEVLKEYRERFKANWTFLTGDKQDIIEIRKKLGLYIQEIQDGSLNHNVSMIIGNQKTGRWMKRQPFENPYVMADQLGNWLTGWVSPPRETDYANAPDLRDISRGEQIFRGRCSSCHTVTGNELAGALGPDLLGVTRRREQRWLLDWLKAPDQMLKKKDPIAMALYKQYDNLAMPNMRLHQEEAQALLDYLEDETSRLLDAPQTTGAALAGGDVVAIMNAWVREAHPAAKMNAGYMTLANVGDKDVTLLSIESEFFNKIEVHEMVSVDGLMEMREVTDIVIPAKGQVVLKPGGKHLMMMEPQKRVKTGERVDMMLTFKSGKKQKVSAKVATKR</sequence>
<dbReference type="InterPro" id="IPR003782">
    <property type="entry name" value="SCO1/SenC"/>
</dbReference>
<evidence type="ECO:0000256" key="4">
    <source>
        <dbReference type="ARBA" id="ARBA00023004"/>
    </source>
</evidence>
<dbReference type="InterPro" id="IPR007410">
    <property type="entry name" value="LpqE-like"/>
</dbReference>
<dbReference type="AlphaFoldDB" id="A0A3B0YII3"/>
<name>A0A3B0YII3_9ZZZZ</name>
<evidence type="ECO:0000259" key="7">
    <source>
        <dbReference type="PROSITE" id="PS51352"/>
    </source>
</evidence>
<dbReference type="CDD" id="cd02968">
    <property type="entry name" value="SCO"/>
    <property type="match status" value="1"/>
</dbReference>
<dbReference type="InterPro" id="IPR036909">
    <property type="entry name" value="Cyt_c-like_dom_sf"/>
</dbReference>
<reference evidence="8" key="1">
    <citation type="submission" date="2018-06" db="EMBL/GenBank/DDBJ databases">
        <authorList>
            <person name="Zhirakovskaya E."/>
        </authorList>
    </citation>
    <scope>NUCLEOTIDE SEQUENCE</scope>
</reference>
<proteinExistence type="inferred from homology"/>
<gene>
    <name evidence="8" type="ORF">MNBD_GAMMA13-1233</name>
</gene>
<evidence type="ECO:0000259" key="6">
    <source>
        <dbReference type="PROSITE" id="PS51007"/>
    </source>
</evidence>
<dbReference type="InterPro" id="IPR013766">
    <property type="entry name" value="Thioredoxin_domain"/>
</dbReference>
<dbReference type="InterPro" id="IPR009056">
    <property type="entry name" value="Cyt_c-like_dom"/>
</dbReference>
<dbReference type="PROSITE" id="PS51007">
    <property type="entry name" value="CYTC"/>
    <property type="match status" value="1"/>
</dbReference>
<dbReference type="PANTHER" id="PTHR36302">
    <property type="entry name" value="BLR7088 PROTEIN"/>
    <property type="match status" value="1"/>
</dbReference>
<accession>A0A3B0YII3</accession>
<dbReference type="InterPro" id="IPR036249">
    <property type="entry name" value="Thioredoxin-like_sf"/>
</dbReference>
<comment type="similarity">
    <text evidence="1">Belongs to the SCO1/2 family.</text>
</comment>
<dbReference type="Gene3D" id="2.60.40.1890">
    <property type="entry name" value="PCu(A)C copper chaperone"/>
    <property type="match status" value="1"/>
</dbReference>
<evidence type="ECO:0000256" key="2">
    <source>
        <dbReference type="ARBA" id="ARBA00022617"/>
    </source>
</evidence>
<dbReference type="GO" id="GO:0009055">
    <property type="term" value="F:electron transfer activity"/>
    <property type="evidence" value="ECO:0007669"/>
    <property type="project" value="InterPro"/>
</dbReference>
<dbReference type="PANTHER" id="PTHR36302:SF1">
    <property type="entry name" value="COPPER CHAPERONE PCU(A)C"/>
    <property type="match status" value="1"/>
</dbReference>
<dbReference type="SUPFAM" id="SSF46626">
    <property type="entry name" value="Cytochrome c"/>
    <property type="match status" value="1"/>
</dbReference>
<dbReference type="SUPFAM" id="SSF52833">
    <property type="entry name" value="Thioredoxin-like"/>
    <property type="match status" value="1"/>
</dbReference>
<dbReference type="Pfam" id="PF02630">
    <property type="entry name" value="SCO1-SenC"/>
    <property type="match status" value="1"/>
</dbReference>
<dbReference type="GO" id="GO:0020037">
    <property type="term" value="F:heme binding"/>
    <property type="evidence" value="ECO:0007669"/>
    <property type="project" value="InterPro"/>
</dbReference>
<dbReference type="SUPFAM" id="SSF110087">
    <property type="entry name" value="DR1885-like metal-binding protein"/>
    <property type="match status" value="1"/>
</dbReference>
<evidence type="ECO:0000256" key="3">
    <source>
        <dbReference type="ARBA" id="ARBA00022723"/>
    </source>
</evidence>